<evidence type="ECO:0000256" key="2">
    <source>
        <dbReference type="ARBA" id="ARBA00022741"/>
    </source>
</evidence>
<protein>
    <recommendedName>
        <fullName evidence="8">Phosphagen kinase C-terminal domain-containing protein</fullName>
    </recommendedName>
</protein>
<dbReference type="PANTHER" id="PTHR24172:SF4">
    <property type="entry name" value="ANK_REP_REGION DOMAIN-CONTAINING PROTEIN"/>
    <property type="match status" value="1"/>
</dbReference>
<proteinExistence type="inferred from homology"/>
<dbReference type="PANTHER" id="PTHR24172">
    <property type="entry name" value="ANK_REP_REGION DOMAIN-CONTAINING PROTEIN"/>
    <property type="match status" value="1"/>
</dbReference>
<keyword evidence="5" id="KW-0040">ANK repeat</keyword>
<feature type="binding site" evidence="6">
    <location>
        <position position="100"/>
    </location>
    <ligand>
        <name>ATP</name>
        <dbReference type="ChEBI" id="CHEBI:30616"/>
    </ligand>
</feature>
<evidence type="ECO:0000256" key="5">
    <source>
        <dbReference type="PROSITE-ProRule" id="PRU00023"/>
    </source>
</evidence>
<accession>T1GFR8</accession>
<evidence type="ECO:0000313" key="10">
    <source>
        <dbReference type="Proteomes" id="UP000015102"/>
    </source>
</evidence>
<dbReference type="EnsemblMetazoa" id="MESCA002217-RA">
    <property type="protein sequence ID" value="MESCA002217-PA"/>
    <property type="gene ID" value="MESCA002217"/>
</dbReference>
<dbReference type="PROSITE" id="PS51510">
    <property type="entry name" value="PHOSPHAGEN_KINASE_C"/>
    <property type="match status" value="1"/>
</dbReference>
<comment type="caution">
    <text evidence="6">Lacks conserved residue(s) required for the propagation of feature annotation.</text>
</comment>
<evidence type="ECO:0000256" key="7">
    <source>
        <dbReference type="SAM" id="MobiDB-lite"/>
    </source>
</evidence>
<feature type="repeat" description="ANK" evidence="5">
    <location>
        <begin position="323"/>
        <end position="357"/>
    </location>
</feature>
<dbReference type="AlphaFoldDB" id="T1GFR8"/>
<sequence length="429" mass="48434">MEMVERTIVEKVLAIHFSESIGEDEPGVYFTMNEVIDDSSKVRSMLTENHLMIELLDHTDKNQEAECIALNGTIYPYGRGVFVSENKDLAIWVNVLDHFRLIVTSNRKTPANLGDSYTKAGRAMHYLEEKLNFKESYFLGYLSSRPSFLGTGLKISTVIYVPNLMKEMENLRHLCSVRGLNMVPNSFDNTIQAVNMQSLGAPIAHNFEYRIFKTEQGKYLASTLGEPLIKGLTEVAEKRPPNPIAYLAQYLGKLDSSNVNDVDEDTTPQAKLPESATSHNELKRLRPSPTTSDHFNDDVVENDNDEEANSPESTPKPEDRDEHGQSMLHFACARAHAKGALLNLIEESKIDITYRDELYRTARDVSLQASQPTNALEIDQFILGLAASGEVSHFDNLQLNGYDHILDVMDEDNNDLIEHVKIRNHEELF</sequence>
<reference evidence="9" key="2">
    <citation type="submission" date="2015-06" db="UniProtKB">
        <authorList>
            <consortium name="EnsemblMetazoa"/>
        </authorList>
    </citation>
    <scope>IDENTIFICATION</scope>
</reference>
<keyword evidence="2 6" id="KW-0547">Nucleotide-binding</keyword>
<feature type="binding site" evidence="6">
    <location>
        <begin position="183"/>
        <end position="188"/>
    </location>
    <ligand>
        <name>ATP</name>
        <dbReference type="ChEBI" id="CHEBI:30616"/>
    </ligand>
</feature>
<dbReference type="Gene3D" id="1.20.890.10">
    <property type="entry name" value="cAMP-dependent protein kinase regulatory subunit, dimerization-anchoring domain"/>
    <property type="match status" value="1"/>
</dbReference>
<feature type="binding site" evidence="6">
    <location>
        <position position="50"/>
    </location>
    <ligand>
        <name>ATP</name>
        <dbReference type="ChEBI" id="CHEBI:30616"/>
    </ligand>
</feature>
<dbReference type="Gene3D" id="3.30.590.10">
    <property type="entry name" value="Glutamine synthetase/guanido kinase, catalytic domain"/>
    <property type="match status" value="1"/>
</dbReference>
<feature type="domain" description="Phosphagen kinase C-terminal" evidence="8">
    <location>
        <begin position="1"/>
        <end position="190"/>
    </location>
</feature>
<feature type="compositionally biased region" description="Acidic residues" evidence="7">
    <location>
        <begin position="298"/>
        <end position="309"/>
    </location>
</feature>
<evidence type="ECO:0000256" key="1">
    <source>
        <dbReference type="ARBA" id="ARBA00022679"/>
    </source>
</evidence>
<dbReference type="InterPro" id="IPR002110">
    <property type="entry name" value="Ankyrin_rpt"/>
</dbReference>
<dbReference type="PROSITE" id="PS50088">
    <property type="entry name" value="ANK_REPEAT"/>
    <property type="match status" value="1"/>
</dbReference>
<feature type="compositionally biased region" description="Basic and acidic residues" evidence="7">
    <location>
        <begin position="315"/>
        <end position="324"/>
    </location>
</feature>
<dbReference type="InterPro" id="IPR007858">
    <property type="entry name" value="Dpy-30_motif"/>
</dbReference>
<evidence type="ECO:0000256" key="4">
    <source>
        <dbReference type="ARBA" id="ARBA00022840"/>
    </source>
</evidence>
<organism evidence="9 10">
    <name type="scientific">Megaselia scalaris</name>
    <name type="common">Humpbacked fly</name>
    <name type="synonym">Phora scalaris</name>
    <dbReference type="NCBI Taxonomy" id="36166"/>
    <lineage>
        <taxon>Eukaryota</taxon>
        <taxon>Metazoa</taxon>
        <taxon>Ecdysozoa</taxon>
        <taxon>Arthropoda</taxon>
        <taxon>Hexapoda</taxon>
        <taxon>Insecta</taxon>
        <taxon>Pterygota</taxon>
        <taxon>Neoptera</taxon>
        <taxon>Endopterygota</taxon>
        <taxon>Diptera</taxon>
        <taxon>Brachycera</taxon>
        <taxon>Muscomorpha</taxon>
        <taxon>Platypezoidea</taxon>
        <taxon>Phoridae</taxon>
        <taxon>Megaseliini</taxon>
        <taxon>Megaselia</taxon>
    </lineage>
</organism>
<evidence type="ECO:0000313" key="9">
    <source>
        <dbReference type="EnsemblMetazoa" id="MESCA002217-PA"/>
    </source>
</evidence>
<dbReference type="Pfam" id="PF00217">
    <property type="entry name" value="ATP-gua_Ptrans"/>
    <property type="match status" value="1"/>
</dbReference>
<keyword evidence="3 6" id="KW-0418">Kinase</keyword>
<dbReference type="InterPro" id="IPR014746">
    <property type="entry name" value="Gln_synth/guanido_kin_cat_dom"/>
</dbReference>
<keyword evidence="10" id="KW-1185">Reference proteome</keyword>
<evidence type="ECO:0000256" key="6">
    <source>
        <dbReference type="PROSITE-ProRule" id="PRU00843"/>
    </source>
</evidence>
<dbReference type="InterPro" id="IPR022414">
    <property type="entry name" value="ATP-guanido_PTrfase_cat"/>
</dbReference>
<dbReference type="Proteomes" id="UP000015102">
    <property type="component" value="Unassembled WGS sequence"/>
</dbReference>
<feature type="binding site" evidence="6">
    <location>
        <begin position="154"/>
        <end position="158"/>
    </location>
    <ligand>
        <name>ATP</name>
        <dbReference type="ChEBI" id="CHEBI:30616"/>
    </ligand>
</feature>
<name>T1GFR8_MEGSC</name>
<feature type="region of interest" description="Disordered" evidence="7">
    <location>
        <begin position="258"/>
        <end position="324"/>
    </location>
</feature>
<dbReference type="SUPFAM" id="SSF55931">
    <property type="entry name" value="Glutamine synthetase/guanido kinase"/>
    <property type="match status" value="1"/>
</dbReference>
<dbReference type="HOGENOM" id="CLU_640262_0_0_1"/>
<dbReference type="Pfam" id="PF05186">
    <property type="entry name" value="Dpy-30"/>
    <property type="match status" value="1"/>
</dbReference>
<dbReference type="EMBL" id="CAQQ02084697">
    <property type="status" value="NOT_ANNOTATED_CDS"/>
    <property type="molecule type" value="Genomic_DNA"/>
</dbReference>
<reference evidence="10" key="1">
    <citation type="submission" date="2013-02" db="EMBL/GenBank/DDBJ databases">
        <authorList>
            <person name="Hughes D."/>
        </authorList>
    </citation>
    <scope>NUCLEOTIDE SEQUENCE</scope>
    <source>
        <strain>Durham</strain>
        <strain evidence="10">NC isolate 2 -- Noor lab</strain>
    </source>
</reference>
<comment type="similarity">
    <text evidence="6">Belongs to the ATP:guanido phosphotransferase family.</text>
</comment>
<dbReference type="GO" id="GO:0005524">
    <property type="term" value="F:ATP binding"/>
    <property type="evidence" value="ECO:0007669"/>
    <property type="project" value="UniProtKB-UniRule"/>
</dbReference>
<evidence type="ECO:0000259" key="8">
    <source>
        <dbReference type="PROSITE" id="PS51510"/>
    </source>
</evidence>
<keyword evidence="4 6" id="KW-0067">ATP-binding</keyword>
<evidence type="ECO:0000256" key="3">
    <source>
        <dbReference type="ARBA" id="ARBA00022777"/>
    </source>
</evidence>
<dbReference type="GO" id="GO:0016301">
    <property type="term" value="F:kinase activity"/>
    <property type="evidence" value="ECO:0007669"/>
    <property type="project" value="UniProtKB-KW"/>
</dbReference>
<keyword evidence="1 6" id="KW-0808">Transferase</keyword>